<dbReference type="Proteomes" id="UP000262939">
    <property type="component" value="Unassembled WGS sequence"/>
</dbReference>
<dbReference type="OrthoDB" id="9787279at2"/>
<dbReference type="NCBIfam" id="NF008241">
    <property type="entry name" value="PRK11017.1"/>
    <property type="match status" value="1"/>
</dbReference>
<dbReference type="Pfam" id="PF02133">
    <property type="entry name" value="Transp_cyt_pur"/>
    <property type="match status" value="1"/>
</dbReference>
<evidence type="ECO:0000256" key="2">
    <source>
        <dbReference type="ARBA" id="ARBA00008974"/>
    </source>
</evidence>
<keyword evidence="3 6" id="KW-0812">Transmembrane</keyword>
<comment type="caution">
    <text evidence="7">The sequence shown here is derived from an EMBL/GenBank/DDBJ whole genome shotgun (WGS) entry which is preliminary data.</text>
</comment>
<feature type="transmembrane region" description="Helical" evidence="6">
    <location>
        <begin position="99"/>
        <end position="122"/>
    </location>
</feature>
<feature type="transmembrane region" description="Helical" evidence="6">
    <location>
        <begin position="390"/>
        <end position="407"/>
    </location>
</feature>
<dbReference type="Gene3D" id="1.10.4160.10">
    <property type="entry name" value="Hydantoin permease"/>
    <property type="match status" value="1"/>
</dbReference>
<feature type="transmembrane region" description="Helical" evidence="6">
    <location>
        <begin position="28"/>
        <end position="50"/>
    </location>
</feature>
<keyword evidence="4 6" id="KW-1133">Transmembrane helix</keyword>
<feature type="transmembrane region" description="Helical" evidence="6">
    <location>
        <begin position="328"/>
        <end position="349"/>
    </location>
</feature>
<comment type="subcellular location">
    <subcellularLocation>
        <location evidence="1">Membrane</location>
        <topology evidence="1">Multi-pass membrane protein</topology>
    </subcellularLocation>
</comment>
<dbReference type="PANTHER" id="PTHR30569">
    <property type="entry name" value="CYTOSINE TRANSPORTER CODB"/>
    <property type="match status" value="1"/>
</dbReference>
<evidence type="ECO:0000313" key="8">
    <source>
        <dbReference type="Proteomes" id="UP000262939"/>
    </source>
</evidence>
<feature type="transmembrane region" description="Helical" evidence="6">
    <location>
        <begin position="264"/>
        <end position="283"/>
    </location>
</feature>
<evidence type="ECO:0000256" key="4">
    <source>
        <dbReference type="ARBA" id="ARBA00022989"/>
    </source>
</evidence>
<dbReference type="InterPro" id="IPR030191">
    <property type="entry name" value="CodB"/>
</dbReference>
<name>A0A372L950_9BACI</name>
<feature type="transmembrane region" description="Helical" evidence="6">
    <location>
        <begin position="156"/>
        <end position="177"/>
    </location>
</feature>
<feature type="transmembrane region" description="Helical" evidence="6">
    <location>
        <begin position="227"/>
        <end position="252"/>
    </location>
</feature>
<comment type="similarity">
    <text evidence="2">Belongs to the purine-cytosine permease (2.A.39) family.</text>
</comment>
<gene>
    <name evidence="7" type="ORF">D0466_15930</name>
</gene>
<feature type="transmembrane region" description="Helical" evidence="6">
    <location>
        <begin position="56"/>
        <end position="78"/>
    </location>
</feature>
<dbReference type="CDD" id="cd11484">
    <property type="entry name" value="SLC-NCS1sbd_CobB-like"/>
    <property type="match status" value="1"/>
</dbReference>
<dbReference type="InterPro" id="IPR001248">
    <property type="entry name" value="Pur-cyt_permease"/>
</dbReference>
<dbReference type="GO" id="GO:0015209">
    <property type="term" value="F:cytosine transmembrane transporter activity"/>
    <property type="evidence" value="ECO:0007669"/>
    <property type="project" value="InterPro"/>
</dbReference>
<dbReference type="EMBL" id="QVTD01000011">
    <property type="protein sequence ID" value="RFU62070.1"/>
    <property type="molecule type" value="Genomic_DNA"/>
</dbReference>
<reference evidence="7 8" key="1">
    <citation type="submission" date="2018-08" db="EMBL/GenBank/DDBJ databases">
        <title>Bacillus chawlae sp. nov., Bacillus glennii sp. nov., and Bacillus saganii sp. nov. Isolated from the Vehicle Assembly Building at Kennedy Space Center where the Viking Spacecraft were Assembled.</title>
        <authorList>
            <person name="Seuylemezian A."/>
            <person name="Vaishampayan P."/>
        </authorList>
    </citation>
    <scope>NUCLEOTIDE SEQUENCE [LARGE SCALE GENOMIC DNA]</scope>
    <source>
        <strain evidence="7 8">V44-8</strain>
    </source>
</reference>
<feature type="transmembrane region" description="Helical" evidence="6">
    <location>
        <begin position="365"/>
        <end position="384"/>
    </location>
</feature>
<evidence type="ECO:0000256" key="3">
    <source>
        <dbReference type="ARBA" id="ARBA00022692"/>
    </source>
</evidence>
<sequence>MEKKQVVDLDFSLQAVPASHRNGFWRMLVVMLGFTFFSASMLSGGTLGLGLTMPEFILIVLAGNLILGAYTGTLAYIAAKTGLSTHLLTRYAFGEKGSYLSSFLLSATQIGWFGVGVAMFAVPVQKVTGIDTIILIMIAGLMMTATAFFGMKALAILSFIAVPAIVALGGFSALKAIDTVGGFGALMQHQPTETMSLAAALTICVGSFISGGTLTPDFTRFADTKRTSVITTVIAFFIGNSLMFAFGAIGAIATGKSDISEVMFLQGLIVPAIIVLGLNIWTTNDNSIYASGLGISNITKIKKSKVVIFNGILGTVLAMWLYNNFVGFLTLLGSTLPPIGAIIIADYFILNRGKYGNFVKMKFQAVNWTAIASWAMGAALGKFAPGIPPLNALIGTAVVYVVLSLIVKKVTAASSTTIEVKKVSKA</sequence>
<evidence type="ECO:0000256" key="6">
    <source>
        <dbReference type="SAM" id="Phobius"/>
    </source>
</evidence>
<feature type="transmembrane region" description="Helical" evidence="6">
    <location>
        <begin position="197"/>
        <end position="215"/>
    </location>
</feature>
<evidence type="ECO:0000313" key="7">
    <source>
        <dbReference type="EMBL" id="RFU62070.1"/>
    </source>
</evidence>
<feature type="transmembrane region" description="Helical" evidence="6">
    <location>
        <begin position="128"/>
        <end position="149"/>
    </location>
</feature>
<accession>A0A372L950</accession>
<proteinExistence type="inferred from homology"/>
<protein>
    <submittedName>
        <fullName evidence="7">Cytosine permease</fullName>
    </submittedName>
</protein>
<keyword evidence="8" id="KW-1185">Reference proteome</keyword>
<dbReference type="AlphaFoldDB" id="A0A372L950"/>
<dbReference type="RefSeq" id="WP_117323528.1">
    <property type="nucleotide sequence ID" value="NZ_QVTD01000011.1"/>
</dbReference>
<feature type="transmembrane region" description="Helical" evidence="6">
    <location>
        <begin position="304"/>
        <end position="322"/>
    </location>
</feature>
<dbReference type="GO" id="GO:0005886">
    <property type="term" value="C:plasma membrane"/>
    <property type="evidence" value="ECO:0007669"/>
    <property type="project" value="TreeGrafter"/>
</dbReference>
<keyword evidence="5 6" id="KW-0472">Membrane</keyword>
<evidence type="ECO:0000256" key="1">
    <source>
        <dbReference type="ARBA" id="ARBA00004141"/>
    </source>
</evidence>
<organism evidence="7 8">
    <name type="scientific">Peribacillus glennii</name>
    <dbReference type="NCBI Taxonomy" id="2303991"/>
    <lineage>
        <taxon>Bacteria</taxon>
        <taxon>Bacillati</taxon>
        <taxon>Bacillota</taxon>
        <taxon>Bacilli</taxon>
        <taxon>Bacillales</taxon>
        <taxon>Bacillaceae</taxon>
        <taxon>Peribacillus</taxon>
    </lineage>
</organism>
<dbReference type="PANTHER" id="PTHR30569:SF0">
    <property type="entry name" value="CYTOSINE PERMEASE"/>
    <property type="match status" value="1"/>
</dbReference>
<evidence type="ECO:0000256" key="5">
    <source>
        <dbReference type="ARBA" id="ARBA00023136"/>
    </source>
</evidence>